<dbReference type="AlphaFoldDB" id="A0A5M7C3P0"/>
<dbReference type="Gene3D" id="3.40.50.150">
    <property type="entry name" value="Vaccinia Virus protein VP39"/>
    <property type="match status" value="1"/>
</dbReference>
<gene>
    <name evidence="2" type="ORF">F1721_04045</name>
</gene>
<dbReference type="InterPro" id="IPR029063">
    <property type="entry name" value="SAM-dependent_MTases_sf"/>
</dbReference>
<keyword evidence="2" id="KW-0808">Transferase</keyword>
<dbReference type="InterPro" id="IPR050723">
    <property type="entry name" value="CFA/CMAS"/>
</dbReference>
<reference evidence="2 3" key="1">
    <citation type="submission" date="2019-09" db="EMBL/GenBank/DDBJ databases">
        <title>Draft genome sequence of the thermophilic Saccharopolyspora hirsuta VKM Ac-666T.</title>
        <authorList>
            <person name="Lobastova T.G."/>
            <person name="Fokina V."/>
            <person name="Bragin E.Y."/>
            <person name="Shtratnikova V.Y."/>
            <person name="Starodumova I.P."/>
            <person name="Tarlachkov S.V."/>
            <person name="Donova M.V."/>
        </authorList>
    </citation>
    <scope>NUCLEOTIDE SEQUENCE [LARGE SCALE GENOMIC DNA]</scope>
    <source>
        <strain evidence="2 3">VKM Ac-666</strain>
    </source>
</reference>
<dbReference type="GO" id="GO:0032259">
    <property type="term" value="P:methylation"/>
    <property type="evidence" value="ECO:0007669"/>
    <property type="project" value="UniProtKB-KW"/>
</dbReference>
<protein>
    <submittedName>
        <fullName evidence="2">Class I SAM-dependent methyltransferase</fullName>
    </submittedName>
</protein>
<dbReference type="CDD" id="cd02440">
    <property type="entry name" value="AdoMet_MTases"/>
    <property type="match status" value="1"/>
</dbReference>
<keyword evidence="2" id="KW-0489">Methyltransferase</keyword>
<feature type="domain" description="Methyltransferase" evidence="1">
    <location>
        <begin position="40"/>
        <end position="135"/>
    </location>
</feature>
<dbReference type="OrthoDB" id="474235at2"/>
<dbReference type="PANTHER" id="PTHR43667">
    <property type="entry name" value="CYCLOPROPANE-FATTY-ACYL-PHOSPHOLIPID SYNTHASE"/>
    <property type="match status" value="1"/>
</dbReference>
<evidence type="ECO:0000313" key="2">
    <source>
        <dbReference type="EMBL" id="KAA5837006.1"/>
    </source>
</evidence>
<accession>A0A5M7C3P0</accession>
<dbReference type="Proteomes" id="UP000323946">
    <property type="component" value="Unassembled WGS sequence"/>
</dbReference>
<dbReference type="RefSeq" id="WP_150065172.1">
    <property type="nucleotide sequence ID" value="NZ_VWPH01000002.1"/>
</dbReference>
<dbReference type="Pfam" id="PF13649">
    <property type="entry name" value="Methyltransf_25"/>
    <property type="match status" value="1"/>
</dbReference>
<organism evidence="2 3">
    <name type="scientific">Saccharopolyspora hirsuta</name>
    <dbReference type="NCBI Taxonomy" id="1837"/>
    <lineage>
        <taxon>Bacteria</taxon>
        <taxon>Bacillati</taxon>
        <taxon>Actinomycetota</taxon>
        <taxon>Actinomycetes</taxon>
        <taxon>Pseudonocardiales</taxon>
        <taxon>Pseudonocardiaceae</taxon>
        <taxon>Saccharopolyspora</taxon>
    </lineage>
</organism>
<evidence type="ECO:0000313" key="3">
    <source>
        <dbReference type="Proteomes" id="UP000323946"/>
    </source>
</evidence>
<keyword evidence="3" id="KW-1185">Reference proteome</keyword>
<evidence type="ECO:0000259" key="1">
    <source>
        <dbReference type="Pfam" id="PF13649"/>
    </source>
</evidence>
<dbReference type="SUPFAM" id="SSF53335">
    <property type="entry name" value="S-adenosyl-L-methionine-dependent methyltransferases"/>
    <property type="match status" value="1"/>
</dbReference>
<sequence>MDRYLLSALAHTDHPIAAPVSPANVEKLIQRAECPPDARVLDLGCGPGEWTLRALQQYPTARAFAVDMSEEALRRAEDTARDRGLSDRVTYVRGDAREYQPPKACDLVMCVGATHAFGGLEDTLRAVGEHVAPGGTVLIGEGFWERTPDQPTLEALGASPDDFRDLASTVDAVEKAGWTPVHGHVSSPDEWDDYEWSWTGSLTRWALDHPGHPDAEAAIAAAREHRTGWLRGYRGVLGFAFLLLRRLNGSR</sequence>
<dbReference type="GO" id="GO:0008168">
    <property type="term" value="F:methyltransferase activity"/>
    <property type="evidence" value="ECO:0007669"/>
    <property type="project" value="UniProtKB-KW"/>
</dbReference>
<dbReference type="PANTHER" id="PTHR43667:SF2">
    <property type="entry name" value="FATTY ACID C-METHYL TRANSFERASE"/>
    <property type="match status" value="1"/>
</dbReference>
<proteinExistence type="predicted"/>
<name>A0A5M7C3P0_SACHI</name>
<dbReference type="InterPro" id="IPR041698">
    <property type="entry name" value="Methyltransf_25"/>
</dbReference>
<comment type="caution">
    <text evidence="2">The sequence shown here is derived from an EMBL/GenBank/DDBJ whole genome shotgun (WGS) entry which is preliminary data.</text>
</comment>
<dbReference type="EMBL" id="VWPH01000002">
    <property type="protein sequence ID" value="KAA5837006.1"/>
    <property type="molecule type" value="Genomic_DNA"/>
</dbReference>
<dbReference type="SMR" id="A0A5M7C3P0"/>